<dbReference type="AlphaFoldDB" id="A0A150J9Q2"/>
<proteinExistence type="predicted"/>
<comment type="caution">
    <text evidence="1">The sequence shown here is derived from an EMBL/GenBank/DDBJ whole genome shotgun (WGS) entry which is preliminary data.</text>
</comment>
<dbReference type="Proteomes" id="UP000075398">
    <property type="component" value="Unassembled WGS sequence"/>
</dbReference>
<organism evidence="1 2">
    <name type="scientific">Candidatus Methanofastidiosum methylothiophilum</name>
    <dbReference type="NCBI Taxonomy" id="1705564"/>
    <lineage>
        <taxon>Archaea</taxon>
        <taxon>Methanobacteriati</taxon>
        <taxon>Methanobacteriota</taxon>
        <taxon>Stenosarchaea group</taxon>
        <taxon>Candidatus Methanofastidiosia</taxon>
        <taxon>Candidatus Methanofastidiosales</taxon>
        <taxon>Candidatus Methanofastidiosaceae</taxon>
        <taxon>Candidatus Methanofastidiosum</taxon>
    </lineage>
</organism>
<accession>A0A150J9Q2</accession>
<reference evidence="1 2" key="1">
    <citation type="journal article" date="2016" name="ISME J.">
        <title>Chasing the elusive Euryarchaeota class WSA2: genomes reveal a uniquely fastidious methyl-reducing methanogen.</title>
        <authorList>
            <person name="Nobu M.K."/>
            <person name="Narihiro T."/>
            <person name="Kuroda K."/>
            <person name="Mei R."/>
            <person name="Liu W.T."/>
        </authorList>
    </citation>
    <scope>NUCLEOTIDE SEQUENCE [LARGE SCALE GENOMIC DNA]</scope>
    <source>
        <strain evidence="1">U1lsi0528_Bin055</strain>
    </source>
</reference>
<evidence type="ECO:0000313" key="2">
    <source>
        <dbReference type="Proteomes" id="UP000075398"/>
    </source>
</evidence>
<name>A0A150J9Q2_9EURY</name>
<evidence type="ECO:0000313" key="1">
    <source>
        <dbReference type="EMBL" id="KYC53808.1"/>
    </source>
</evidence>
<sequence length="90" mass="10468">MSFTRIVKIVELKYERNLMNDTFLSIAYVEADFPSGGWYRIIIPPEQLPSIFSFNENLNTVEVKDVEVEFSGESGKWEFKRVINEDKTGN</sequence>
<gene>
    <name evidence="1" type="ORF">AMQ22_00007</name>
</gene>
<protein>
    <submittedName>
        <fullName evidence="1">Uncharacterized protein</fullName>
    </submittedName>
</protein>
<dbReference type="EMBL" id="LNGC01000001">
    <property type="protein sequence ID" value="KYC53808.1"/>
    <property type="molecule type" value="Genomic_DNA"/>
</dbReference>